<evidence type="ECO:0000313" key="1">
    <source>
        <dbReference type="EMBL" id="JAP90686.1"/>
    </source>
</evidence>
<sequence length="445" mass="51552">RYQTILISNAQTIDRETEKIISRHKYKILILNNLKELKKQDISYYLFDIDVLIAKQLLSLNESALEGSEIKILQCPKLQILGYKALADCDFLRRASFENIVKLDRNSIKCEQLQEIVNNKLTNLPDAVIQNCYNLKKAKFSKVTSMVTNAIQDCCIESLQLPNLQKVQAKPRSNVKVGEIKSKNAQKLLCDFYDEILHLTEPDFDALFKKLPAQCYLENKLTVANQHLFTKNNCLLLPKNVFQIDQKFQLKDAEFVVSHSVQMLPENFSTENICLKKCIFHSLDEIPKRGFKNNFRLQEFIAPRCTSVMPYAFYNSKALQSLKMPLKFIRSDSFHKTGFKRLYFPFAQMVEYSAFASSEIKQIMFGQVTVHCDAFDHCYQRIDVQGDIIETNERKSIFTENECHSGCTKVNKVFTNAILAEKVKKMYQNAKMFKLGCEILRETQK</sequence>
<accession>A0A146K4X7</accession>
<reference evidence="1" key="1">
    <citation type="submission" date="2015-07" db="EMBL/GenBank/DDBJ databases">
        <title>Adaptation to a free-living lifestyle via gene acquisitions in the diplomonad Trepomonas sp. PC1.</title>
        <authorList>
            <person name="Xu F."/>
            <person name="Jerlstrom-Hultqvist J."/>
            <person name="Kolisko M."/>
            <person name="Simpson A.G.B."/>
            <person name="Roger A.J."/>
            <person name="Svard S.G."/>
            <person name="Andersson J.O."/>
        </authorList>
    </citation>
    <scope>NUCLEOTIDE SEQUENCE</scope>
    <source>
        <strain evidence="1">PC1</strain>
    </source>
</reference>
<dbReference type="Gene3D" id="3.80.10.10">
    <property type="entry name" value="Ribonuclease Inhibitor"/>
    <property type="match status" value="2"/>
</dbReference>
<dbReference type="InterPro" id="IPR032675">
    <property type="entry name" value="LRR_dom_sf"/>
</dbReference>
<dbReference type="InterPro" id="IPR026906">
    <property type="entry name" value="LRR_5"/>
</dbReference>
<dbReference type="AlphaFoldDB" id="A0A146K4X7"/>
<name>A0A146K4X7_9EUKA</name>
<proteinExistence type="predicted"/>
<dbReference type="Pfam" id="PF13306">
    <property type="entry name" value="LRR_5"/>
    <property type="match status" value="2"/>
</dbReference>
<protein>
    <submittedName>
        <fullName evidence="1">Leucine rich repeats-containing protein</fullName>
    </submittedName>
</protein>
<dbReference type="EMBL" id="GDID01005920">
    <property type="protein sequence ID" value="JAP90686.1"/>
    <property type="molecule type" value="Transcribed_RNA"/>
</dbReference>
<gene>
    <name evidence="1" type="ORF">TPC1_20015</name>
</gene>
<organism evidence="1">
    <name type="scientific">Trepomonas sp. PC1</name>
    <dbReference type="NCBI Taxonomy" id="1076344"/>
    <lineage>
        <taxon>Eukaryota</taxon>
        <taxon>Metamonada</taxon>
        <taxon>Diplomonadida</taxon>
        <taxon>Hexamitidae</taxon>
        <taxon>Hexamitinae</taxon>
        <taxon>Trepomonas</taxon>
    </lineage>
</organism>
<feature type="non-terminal residue" evidence="1">
    <location>
        <position position="1"/>
    </location>
</feature>